<evidence type="ECO:0000313" key="4">
    <source>
        <dbReference type="Proteomes" id="UP001152797"/>
    </source>
</evidence>
<accession>A0A9P1GK37</accession>
<dbReference type="Proteomes" id="UP001152797">
    <property type="component" value="Unassembled WGS sequence"/>
</dbReference>
<sequence>MRYRQGLLHQHGHAGMFYVLSSDSSPQGKLDLMMTLEDRISRTDAEELIACQGDVAKLEEWSSKSKIMTTQLPLGIIGSGNSGLGAKHECIFHQVKLDCGSKPAELAAYCGSVVGYVADFGTESQFTEIPAINIQQLFMNAIENSNGVLAARPDIADGGDATQMESQAALCYMEPDAAVVSADQRIIDLDADDAVSEPTAPIVVAAGPKERDVGTVPDSWSLGGALNVNGLKHIFSNISGDILKRWEEFSHFQEALSAINTLHYQTFYRDRLQKLMRPPMDKLYRYYEGGSLIMWRWSSLVDVAEALHRREGALRSCWNLQAFLNIGRNNSGTTRGQQKDGARDDNSSSTKLFNVADRAVRSPFFWAYLRMVILLHGLVNDLGSWAEGIARKAIALFDDKSNIDAMATYGRRHPLTARFLKKDFAGPDALRPLLEQFVQGADLSTDESLGPLRAWIGALRLIRVVERETEESCHVLSEEVYITACFKLYFGDLADAAQSHAEIDTHEGLCRAVAKLVGGEKCVLGMDPKDIKHSTLLHLIYQRTIQFARGAAADQAIPHSEMRLLRDNKNQLAAQDRNRATSLERSQALTQGVAPTPGAASSAAAPSTMKRPLCGVDNIRHGDVCVQIYEAFQVAGHPENCFQLCRPSDTDNIQLIRFLGAASREDPTRDSAVMQKLLVWDHVGSVPTDVRTLTFALETDFAVSIVEDMVAARAFVGSGRSFEFYGSEGEMRNMVELENKGYVQRAADSDGTASESRWYLTRKVRPQIGNPKPLFFPRHGVALENKTTLELMRELIFQGFDLIENPMEILKNKKQPYTNQRGCG</sequence>
<dbReference type="EMBL" id="CAMXCT020005779">
    <property type="protein sequence ID" value="CAL1166604.1"/>
    <property type="molecule type" value="Genomic_DNA"/>
</dbReference>
<evidence type="ECO:0000313" key="3">
    <source>
        <dbReference type="EMBL" id="CAL1166604.1"/>
    </source>
</evidence>
<comment type="caution">
    <text evidence="2">The sequence shown here is derived from an EMBL/GenBank/DDBJ whole genome shotgun (WGS) entry which is preliminary data.</text>
</comment>
<feature type="compositionally biased region" description="Low complexity" evidence="1">
    <location>
        <begin position="594"/>
        <end position="605"/>
    </location>
</feature>
<reference evidence="2" key="1">
    <citation type="submission" date="2022-10" db="EMBL/GenBank/DDBJ databases">
        <authorList>
            <person name="Chen Y."/>
            <person name="Dougan E. K."/>
            <person name="Chan C."/>
            <person name="Rhodes N."/>
            <person name="Thang M."/>
        </authorList>
    </citation>
    <scope>NUCLEOTIDE SEQUENCE</scope>
</reference>
<evidence type="ECO:0000313" key="2">
    <source>
        <dbReference type="EMBL" id="CAI4013229.1"/>
    </source>
</evidence>
<gene>
    <name evidence="2" type="ORF">C1SCF055_LOCUS38219</name>
</gene>
<reference evidence="3" key="2">
    <citation type="submission" date="2024-04" db="EMBL/GenBank/DDBJ databases">
        <authorList>
            <person name="Chen Y."/>
            <person name="Shah S."/>
            <person name="Dougan E. K."/>
            <person name="Thang M."/>
            <person name="Chan C."/>
        </authorList>
    </citation>
    <scope>NUCLEOTIDE SEQUENCE [LARGE SCALE GENOMIC DNA]</scope>
</reference>
<organism evidence="2">
    <name type="scientific">Cladocopium goreaui</name>
    <dbReference type="NCBI Taxonomy" id="2562237"/>
    <lineage>
        <taxon>Eukaryota</taxon>
        <taxon>Sar</taxon>
        <taxon>Alveolata</taxon>
        <taxon>Dinophyceae</taxon>
        <taxon>Suessiales</taxon>
        <taxon>Symbiodiniaceae</taxon>
        <taxon>Cladocopium</taxon>
    </lineage>
</organism>
<dbReference type="AlphaFoldDB" id="A0A9P1GK37"/>
<name>A0A9P1GK37_9DINO</name>
<protein>
    <submittedName>
        <fullName evidence="2">Uncharacterized protein</fullName>
    </submittedName>
</protein>
<feature type="region of interest" description="Disordered" evidence="1">
    <location>
        <begin position="576"/>
        <end position="605"/>
    </location>
</feature>
<evidence type="ECO:0000256" key="1">
    <source>
        <dbReference type="SAM" id="MobiDB-lite"/>
    </source>
</evidence>
<keyword evidence="4" id="KW-1185">Reference proteome</keyword>
<dbReference type="EMBL" id="CAMXCT030005779">
    <property type="protein sequence ID" value="CAL4800541.1"/>
    <property type="molecule type" value="Genomic_DNA"/>
</dbReference>
<proteinExistence type="predicted"/>
<dbReference type="OrthoDB" id="445930at2759"/>
<feature type="compositionally biased region" description="Polar residues" evidence="1">
    <location>
        <begin position="580"/>
        <end position="590"/>
    </location>
</feature>
<dbReference type="EMBL" id="CAMXCT010005779">
    <property type="protein sequence ID" value="CAI4013229.1"/>
    <property type="molecule type" value="Genomic_DNA"/>
</dbReference>